<evidence type="ECO:0000256" key="1">
    <source>
        <dbReference type="SAM" id="Phobius"/>
    </source>
</evidence>
<keyword evidence="1" id="KW-0812">Transmembrane</keyword>
<protein>
    <submittedName>
        <fullName evidence="2">Uncharacterized protein</fullName>
    </submittedName>
</protein>
<accession>A0A930MVQ8</accession>
<keyword evidence="1" id="KW-0472">Membrane</keyword>
<feature type="transmembrane region" description="Helical" evidence="1">
    <location>
        <begin position="144"/>
        <end position="164"/>
    </location>
</feature>
<feature type="transmembrane region" description="Helical" evidence="1">
    <location>
        <begin position="106"/>
        <end position="124"/>
    </location>
</feature>
<sequence>MELGHSMEERMGVMEVVKALWDAAKWKQIIAMGLALVLMTVPKMLNSSFTDGTGVDITPEETTIFFNYHIAFVICCMIASYGMTALGSQQMSKLGISVLKEWAVRWILFVLLPVLFFVAIVHLFDNIGGDSPYITHLFGVRLFNLLACYTLPLFFFGTSFFFLISTFFKRLSFLFGALILLIALLILRTLQPEGGFSDEAMQSAAQPVIGFLVVVSVLMLALSYYIIWWKRKEQAATTP</sequence>
<evidence type="ECO:0000313" key="3">
    <source>
        <dbReference type="Proteomes" id="UP000771736"/>
    </source>
</evidence>
<dbReference type="Proteomes" id="UP000771736">
    <property type="component" value="Unassembled WGS sequence"/>
</dbReference>
<feature type="transmembrane region" description="Helical" evidence="1">
    <location>
        <begin position="65"/>
        <end position="86"/>
    </location>
</feature>
<gene>
    <name evidence="2" type="ORF">HXN26_00455</name>
</gene>
<comment type="caution">
    <text evidence="2">The sequence shown here is derived from an EMBL/GenBank/DDBJ whole genome shotgun (WGS) entry which is preliminary data.</text>
</comment>
<feature type="transmembrane region" description="Helical" evidence="1">
    <location>
        <begin position="171"/>
        <end position="188"/>
    </location>
</feature>
<proteinExistence type="predicted"/>
<dbReference type="RefSeq" id="WP_273158105.1">
    <property type="nucleotide sequence ID" value="NZ_JABZSJ010000001.1"/>
</dbReference>
<keyword evidence="1" id="KW-1133">Transmembrane helix</keyword>
<name>A0A930MVQ8_9BACT</name>
<evidence type="ECO:0000313" key="2">
    <source>
        <dbReference type="EMBL" id="MBF1383319.1"/>
    </source>
</evidence>
<feature type="transmembrane region" description="Helical" evidence="1">
    <location>
        <begin position="28"/>
        <end position="45"/>
    </location>
</feature>
<dbReference type="AlphaFoldDB" id="A0A930MVQ8"/>
<feature type="transmembrane region" description="Helical" evidence="1">
    <location>
        <begin position="208"/>
        <end position="227"/>
    </location>
</feature>
<reference evidence="2" key="1">
    <citation type="submission" date="2020-04" db="EMBL/GenBank/DDBJ databases">
        <title>Deep metagenomics examines the oral microbiome during advanced dental caries in children, revealing novel taxa and co-occurrences with host molecules.</title>
        <authorList>
            <person name="Baker J.L."/>
            <person name="Morton J.T."/>
            <person name="Dinis M."/>
            <person name="Alvarez R."/>
            <person name="Tran N.C."/>
            <person name="Knight R."/>
            <person name="Edlund A."/>
        </authorList>
    </citation>
    <scope>NUCLEOTIDE SEQUENCE</scope>
    <source>
        <strain evidence="2">JCVI_44_bin.5</strain>
    </source>
</reference>
<dbReference type="EMBL" id="JABZSJ010000001">
    <property type="protein sequence ID" value="MBF1383319.1"/>
    <property type="molecule type" value="Genomic_DNA"/>
</dbReference>
<organism evidence="2 3">
    <name type="scientific">Prevotella aurantiaca</name>
    <dbReference type="NCBI Taxonomy" id="596085"/>
    <lineage>
        <taxon>Bacteria</taxon>
        <taxon>Pseudomonadati</taxon>
        <taxon>Bacteroidota</taxon>
        <taxon>Bacteroidia</taxon>
        <taxon>Bacteroidales</taxon>
        <taxon>Prevotellaceae</taxon>
        <taxon>Prevotella</taxon>
    </lineage>
</organism>